<dbReference type="OrthoDB" id="3533156at2"/>
<evidence type="ECO:0000259" key="3">
    <source>
        <dbReference type="PROSITE" id="PS51462"/>
    </source>
</evidence>
<name>C7QCI5_CATAD</name>
<dbReference type="InterPro" id="IPR015797">
    <property type="entry name" value="NUDIX_hydrolase-like_dom_sf"/>
</dbReference>
<gene>
    <name evidence="4" type="ordered locus">Caci_7624</name>
</gene>
<evidence type="ECO:0000256" key="1">
    <source>
        <dbReference type="ARBA" id="ARBA00005582"/>
    </source>
</evidence>
<dbReference type="AlphaFoldDB" id="C7QCI5"/>
<reference evidence="4 5" key="1">
    <citation type="journal article" date="2009" name="Stand. Genomic Sci.">
        <title>Complete genome sequence of Catenulispora acidiphila type strain (ID 139908).</title>
        <authorList>
            <person name="Copeland A."/>
            <person name="Lapidus A."/>
            <person name="Glavina Del Rio T."/>
            <person name="Nolan M."/>
            <person name="Lucas S."/>
            <person name="Chen F."/>
            <person name="Tice H."/>
            <person name="Cheng J.F."/>
            <person name="Bruce D."/>
            <person name="Goodwin L."/>
            <person name="Pitluck S."/>
            <person name="Mikhailova N."/>
            <person name="Pati A."/>
            <person name="Ivanova N."/>
            <person name="Mavromatis K."/>
            <person name="Chen A."/>
            <person name="Palaniappan K."/>
            <person name="Chain P."/>
            <person name="Land M."/>
            <person name="Hauser L."/>
            <person name="Chang Y.J."/>
            <person name="Jeffries C.D."/>
            <person name="Chertkov O."/>
            <person name="Brettin T."/>
            <person name="Detter J.C."/>
            <person name="Han C."/>
            <person name="Ali Z."/>
            <person name="Tindall B.J."/>
            <person name="Goker M."/>
            <person name="Bristow J."/>
            <person name="Eisen J.A."/>
            <person name="Markowitz V."/>
            <person name="Hugenholtz P."/>
            <person name="Kyrpides N.C."/>
            <person name="Klenk H.P."/>
        </authorList>
    </citation>
    <scope>NUCLEOTIDE SEQUENCE [LARGE SCALE GENOMIC DNA]</scope>
    <source>
        <strain evidence="5">DSM 44928 / JCM 14897 / NBRC 102108 / NRRL B-24433 / ID139908</strain>
    </source>
</reference>
<dbReference type="EMBL" id="CP001700">
    <property type="protein sequence ID" value="ACU76448.1"/>
    <property type="molecule type" value="Genomic_DNA"/>
</dbReference>
<dbReference type="InterPro" id="IPR000086">
    <property type="entry name" value="NUDIX_hydrolase_dom"/>
</dbReference>
<sequence length="169" mass="18943">MTDGRHGVAVDSGVEVPVPADDENWVVGAIIFDGAGRVFAQKRSAERRLFPGMWDIVGGHVDGGESILTALAREVMEETGWRLLRVRRLVEKSTWTGDDGRGVRHEVDYVVEVEGDLARPALEWSKHSEYGWFGPEDLPRLKENVAPGDWFIHDLVARALRERSDAARR</sequence>
<dbReference type="eggNOG" id="COG0494">
    <property type="taxonomic scope" value="Bacteria"/>
</dbReference>
<comment type="similarity">
    <text evidence="1">Belongs to the Nudix hydrolase family.</text>
</comment>
<evidence type="ECO:0000256" key="2">
    <source>
        <dbReference type="ARBA" id="ARBA00022801"/>
    </source>
</evidence>
<protein>
    <submittedName>
        <fullName evidence="4">NUDIX hydrolase</fullName>
    </submittedName>
</protein>
<proteinExistence type="inferred from homology"/>
<dbReference type="HOGENOM" id="CLU_1633653_0_0_11"/>
<dbReference type="KEGG" id="cai:Caci_7624"/>
<dbReference type="Pfam" id="PF00293">
    <property type="entry name" value="NUDIX"/>
    <property type="match status" value="1"/>
</dbReference>
<dbReference type="InParanoid" id="C7QCI5"/>
<dbReference type="Gene3D" id="3.90.79.10">
    <property type="entry name" value="Nucleoside Triphosphate Pyrophosphohydrolase"/>
    <property type="match status" value="1"/>
</dbReference>
<keyword evidence="5" id="KW-1185">Reference proteome</keyword>
<dbReference type="STRING" id="479433.Caci_7624"/>
<dbReference type="RefSeq" id="WP_015796173.1">
    <property type="nucleotide sequence ID" value="NC_013131.1"/>
</dbReference>
<dbReference type="PANTHER" id="PTHR43736:SF1">
    <property type="entry name" value="DIHYDRONEOPTERIN TRIPHOSPHATE DIPHOSPHATASE"/>
    <property type="match status" value="1"/>
</dbReference>
<organism evidence="4 5">
    <name type="scientific">Catenulispora acidiphila (strain DSM 44928 / JCM 14897 / NBRC 102108 / NRRL B-24433 / ID139908)</name>
    <dbReference type="NCBI Taxonomy" id="479433"/>
    <lineage>
        <taxon>Bacteria</taxon>
        <taxon>Bacillati</taxon>
        <taxon>Actinomycetota</taxon>
        <taxon>Actinomycetes</taxon>
        <taxon>Catenulisporales</taxon>
        <taxon>Catenulisporaceae</taxon>
        <taxon>Catenulispora</taxon>
    </lineage>
</organism>
<keyword evidence="2 4" id="KW-0378">Hydrolase</keyword>
<dbReference type="GO" id="GO:0016787">
    <property type="term" value="F:hydrolase activity"/>
    <property type="evidence" value="ECO:0007669"/>
    <property type="project" value="UniProtKB-KW"/>
</dbReference>
<accession>C7QCI5</accession>
<dbReference type="SUPFAM" id="SSF55811">
    <property type="entry name" value="Nudix"/>
    <property type="match status" value="1"/>
</dbReference>
<dbReference type="PROSITE" id="PS51462">
    <property type="entry name" value="NUDIX"/>
    <property type="match status" value="1"/>
</dbReference>
<dbReference type="Proteomes" id="UP000000851">
    <property type="component" value="Chromosome"/>
</dbReference>
<feature type="domain" description="Nudix hydrolase" evidence="3">
    <location>
        <begin position="22"/>
        <end position="158"/>
    </location>
</feature>
<dbReference type="PANTHER" id="PTHR43736">
    <property type="entry name" value="ADP-RIBOSE PYROPHOSPHATASE"/>
    <property type="match status" value="1"/>
</dbReference>
<evidence type="ECO:0000313" key="4">
    <source>
        <dbReference type="EMBL" id="ACU76448.1"/>
    </source>
</evidence>
<evidence type="ECO:0000313" key="5">
    <source>
        <dbReference type="Proteomes" id="UP000000851"/>
    </source>
</evidence>
<dbReference type="InterPro" id="IPR020084">
    <property type="entry name" value="NUDIX_hydrolase_CS"/>
</dbReference>
<dbReference type="CDD" id="cd02883">
    <property type="entry name" value="NUDIX_Hydrolase"/>
    <property type="match status" value="1"/>
</dbReference>
<dbReference type="PROSITE" id="PS00893">
    <property type="entry name" value="NUDIX_BOX"/>
    <property type="match status" value="1"/>
</dbReference>